<dbReference type="Gene3D" id="3.10.28.10">
    <property type="entry name" value="Homing endonucleases"/>
    <property type="match status" value="2"/>
</dbReference>
<dbReference type="InterPro" id="IPR027434">
    <property type="entry name" value="Homing_endonucl"/>
</dbReference>
<feature type="domain" description="Homing endonuclease LAGLIDADG" evidence="1">
    <location>
        <begin position="16"/>
        <end position="130"/>
    </location>
</feature>
<evidence type="ECO:0000259" key="1">
    <source>
        <dbReference type="Pfam" id="PF03161"/>
    </source>
</evidence>
<sequence length="149" mass="17392">MFEKTLIDSKLGKKKRYYGYEFGTYTFSSFNWLYDLFYVDKIKIISPELINYLTPMSLAFLIMDDGTWLPYSKSVKIATNNFSKEEVDLLRNILGTKFGLQTTRQLLSKKGGNTPKDKYSIYFKVVSFSKLKELTLPYMCPSMKYKLGL</sequence>
<geneLocation type="mitochondrion" evidence="2"/>
<reference evidence="2" key="1">
    <citation type="journal article" date="2019" name="Mitochondrial DNA Part B Resour">
        <title>Characterization of the complete mitochondrial genome of Drechslerella brochopaga, a fungal species trapping nematodes with constricting rings.</title>
        <authorList>
            <person name="Fang M."/>
            <person name="Wang S."/>
            <person name="Xu J."/>
            <person name="Jiang L."/>
            <person name="Zhou D."/>
            <person name="Zhang K.-Q."/>
            <person name="Zhang Y."/>
        </authorList>
    </citation>
    <scope>NUCLEOTIDE SEQUENCE</scope>
    <source>
        <strain evidence="2">YMF1.03216</strain>
    </source>
</reference>
<name>A0A481ZLA9_9PEZI</name>
<dbReference type="InterPro" id="IPR004860">
    <property type="entry name" value="LAGLIDADG_dom"/>
</dbReference>
<dbReference type="EMBL" id="MK550698">
    <property type="protein sequence ID" value="QBL02531.1"/>
    <property type="molecule type" value="Genomic_DNA"/>
</dbReference>
<dbReference type="GeneID" id="39411782"/>
<proteinExistence type="predicted"/>
<dbReference type="Pfam" id="PF03161">
    <property type="entry name" value="LAGLIDADG_2"/>
    <property type="match status" value="1"/>
</dbReference>
<keyword evidence="2" id="KW-0496">Mitochondrion</keyword>
<dbReference type="RefSeq" id="YP_009568450.1">
    <property type="nucleotide sequence ID" value="NC_041248.1"/>
</dbReference>
<reference evidence="2" key="2">
    <citation type="submission" date="2019-02" db="EMBL/GenBank/DDBJ databases">
        <authorList>
            <person name="Fang M.L."/>
            <person name="Zhang Y."/>
        </authorList>
    </citation>
    <scope>NUCLEOTIDE SEQUENCE</scope>
    <source>
        <strain evidence="2">YMF1.03216</strain>
    </source>
</reference>
<organism evidence="2">
    <name type="scientific">Orbilia brochopaga</name>
    <dbReference type="NCBI Taxonomy" id="3140254"/>
    <lineage>
        <taxon>Eukaryota</taxon>
        <taxon>Fungi</taxon>
        <taxon>Dikarya</taxon>
        <taxon>Ascomycota</taxon>
        <taxon>Pezizomycotina</taxon>
        <taxon>Orbiliomycetes</taxon>
        <taxon>Orbiliales</taxon>
        <taxon>Orbiliaceae</taxon>
        <taxon>Orbilia</taxon>
    </lineage>
</organism>
<protein>
    <recommendedName>
        <fullName evidence="1">Homing endonuclease LAGLIDADG domain-containing protein</fullName>
    </recommendedName>
</protein>
<dbReference type="AlphaFoldDB" id="A0A481ZLA9"/>
<accession>A0A481ZLA9</accession>
<dbReference type="GO" id="GO:0004519">
    <property type="term" value="F:endonuclease activity"/>
    <property type="evidence" value="ECO:0007669"/>
    <property type="project" value="InterPro"/>
</dbReference>
<dbReference type="SUPFAM" id="SSF55608">
    <property type="entry name" value="Homing endonucleases"/>
    <property type="match status" value="1"/>
</dbReference>
<evidence type="ECO:0000313" key="2">
    <source>
        <dbReference type="EMBL" id="QBL02531.1"/>
    </source>
</evidence>
<gene>
    <name evidence="2" type="primary">orf149</name>
</gene>